<dbReference type="EMBL" id="CP029480">
    <property type="protein sequence ID" value="AWV99214.1"/>
    <property type="molecule type" value="Genomic_DNA"/>
</dbReference>
<dbReference type="Proteomes" id="UP000249873">
    <property type="component" value="Chromosome"/>
</dbReference>
<dbReference type="Pfam" id="PF02620">
    <property type="entry name" value="YceD"/>
    <property type="match status" value="1"/>
</dbReference>
<sequence>MKEHSKYQINIQGLENKRHEFDFEGDDAFFESFEQELIEKGNFKANIKLDKSSTMIRLDVHILGSVTLVCDRSLEEFEEPIEIHEKYVYKFGDDYEIVSEDMEVIPFEAMGINLARNLFEYIGLAVPMKRIHPDLRDEDDEGGFVFSDTIEEKLKPKKEEFVDPRWAALQILKKDL</sequence>
<gene>
    <name evidence="1" type="ORF">DJ013_13980</name>
</gene>
<dbReference type="InterPro" id="IPR003772">
    <property type="entry name" value="YceD"/>
</dbReference>
<protein>
    <submittedName>
        <fullName evidence="1">DUF177 domain-containing protein</fullName>
    </submittedName>
</protein>
<keyword evidence="2" id="KW-1185">Reference proteome</keyword>
<evidence type="ECO:0000313" key="1">
    <source>
        <dbReference type="EMBL" id="AWV99214.1"/>
    </source>
</evidence>
<dbReference type="OrthoDB" id="1524821at2"/>
<dbReference type="RefSeq" id="WP_111372433.1">
    <property type="nucleotide sequence ID" value="NZ_CP029480.1"/>
</dbReference>
<proteinExistence type="predicted"/>
<accession>A0A2Z4GDH9</accession>
<dbReference type="KEGG" id="als:DJ013_13980"/>
<organism evidence="1 2">
    <name type="scientific">Arcticibacterium luteifluviistationis</name>
    <dbReference type="NCBI Taxonomy" id="1784714"/>
    <lineage>
        <taxon>Bacteria</taxon>
        <taxon>Pseudomonadati</taxon>
        <taxon>Bacteroidota</taxon>
        <taxon>Cytophagia</taxon>
        <taxon>Cytophagales</taxon>
        <taxon>Leadbetterellaceae</taxon>
        <taxon>Arcticibacterium</taxon>
    </lineage>
</organism>
<evidence type="ECO:0000313" key="2">
    <source>
        <dbReference type="Proteomes" id="UP000249873"/>
    </source>
</evidence>
<name>A0A2Z4GDH9_9BACT</name>
<dbReference type="AlphaFoldDB" id="A0A2Z4GDH9"/>
<reference evidence="1 2" key="1">
    <citation type="submission" date="2018-05" db="EMBL/GenBank/DDBJ databases">
        <title>Complete genome sequence of Arcticibacterium luteifluviistationis SM1504T, a cytophagaceae bacterium isolated from Arctic surface seawater.</title>
        <authorList>
            <person name="Li Y."/>
            <person name="Qin Q.-L."/>
        </authorList>
    </citation>
    <scope>NUCLEOTIDE SEQUENCE [LARGE SCALE GENOMIC DNA]</scope>
    <source>
        <strain evidence="1 2">SM1504</strain>
    </source>
</reference>